<feature type="compositionally biased region" description="Low complexity" evidence="1">
    <location>
        <begin position="1"/>
        <end position="11"/>
    </location>
</feature>
<evidence type="ECO:0000313" key="3">
    <source>
        <dbReference type="EMBL" id="KAK6001325.1"/>
    </source>
</evidence>
<keyword evidence="2" id="KW-0472">Membrane</keyword>
<sequence>MAALPLSWTPPSSVPPPASSTPTPIVITSQKHIKRDDEDQSFGELYHNYFVFVAVAIAIALVGGCFFYRRKKRVVHRANASRQIALSRDIEDQGLRANRGWGWGALSRDYSSGPTPHGQPLGVRGPISLSAWRRRGEEEGLNDAGEAPPAYKSAPDHNDTVLETTRPTNLTTPAIPRPTLGREHTGLKPPDYTETIVSPVTPERGSSSTIVPTISATNTHIDAGSEDLPTYNDQHDHECR</sequence>
<comment type="caution">
    <text evidence="3">The sequence shown here is derived from an EMBL/GenBank/DDBJ whole genome shotgun (WGS) entry which is preliminary data.</text>
</comment>
<keyword evidence="2" id="KW-1133">Transmembrane helix</keyword>
<keyword evidence="4" id="KW-1185">Reference proteome</keyword>
<feature type="compositionally biased region" description="Polar residues" evidence="1">
    <location>
        <begin position="204"/>
        <end position="220"/>
    </location>
</feature>
<accession>A0ABR0TBK1</accession>
<protein>
    <submittedName>
        <fullName evidence="3">Uncharacterized protein</fullName>
    </submittedName>
</protein>
<proteinExistence type="predicted"/>
<evidence type="ECO:0000256" key="2">
    <source>
        <dbReference type="SAM" id="Phobius"/>
    </source>
</evidence>
<organism evidence="3 4">
    <name type="scientific">Aureobasidium pullulans</name>
    <name type="common">Black yeast</name>
    <name type="synonym">Pullularia pullulans</name>
    <dbReference type="NCBI Taxonomy" id="5580"/>
    <lineage>
        <taxon>Eukaryota</taxon>
        <taxon>Fungi</taxon>
        <taxon>Dikarya</taxon>
        <taxon>Ascomycota</taxon>
        <taxon>Pezizomycotina</taxon>
        <taxon>Dothideomycetes</taxon>
        <taxon>Dothideomycetidae</taxon>
        <taxon>Dothideales</taxon>
        <taxon>Saccotheciaceae</taxon>
        <taxon>Aureobasidium</taxon>
    </lineage>
</organism>
<dbReference type="EMBL" id="JASGXD010000014">
    <property type="protein sequence ID" value="KAK6001325.1"/>
    <property type="molecule type" value="Genomic_DNA"/>
</dbReference>
<feature type="compositionally biased region" description="Polar residues" evidence="1">
    <location>
        <begin position="161"/>
        <end position="172"/>
    </location>
</feature>
<reference evidence="3 4" key="1">
    <citation type="submission" date="2023-11" db="EMBL/GenBank/DDBJ databases">
        <title>Draft genome sequence and annotation of the polyextremotolerant black yeast-like fungus Aureobasidium pullulans NRRL 62042.</title>
        <authorList>
            <person name="Dielentheis-Frenken M.R.E."/>
            <person name="Wibberg D."/>
            <person name="Blank L.M."/>
            <person name="Tiso T."/>
        </authorList>
    </citation>
    <scope>NUCLEOTIDE SEQUENCE [LARGE SCALE GENOMIC DNA]</scope>
    <source>
        <strain evidence="3 4">NRRL 62042</strain>
    </source>
</reference>
<gene>
    <name evidence="3" type="ORF">QM012_002656</name>
</gene>
<keyword evidence="2" id="KW-0812">Transmembrane</keyword>
<feature type="region of interest" description="Disordered" evidence="1">
    <location>
        <begin position="1"/>
        <end position="24"/>
    </location>
</feature>
<feature type="region of interest" description="Disordered" evidence="1">
    <location>
        <begin position="136"/>
        <end position="240"/>
    </location>
</feature>
<feature type="transmembrane region" description="Helical" evidence="2">
    <location>
        <begin position="49"/>
        <end position="68"/>
    </location>
</feature>
<name>A0ABR0TBK1_AURPU</name>
<evidence type="ECO:0000256" key="1">
    <source>
        <dbReference type="SAM" id="MobiDB-lite"/>
    </source>
</evidence>
<dbReference type="Proteomes" id="UP001341245">
    <property type="component" value="Unassembled WGS sequence"/>
</dbReference>
<evidence type="ECO:0000313" key="4">
    <source>
        <dbReference type="Proteomes" id="UP001341245"/>
    </source>
</evidence>